<gene>
    <name evidence="4" type="ORF">KARMA_3106</name>
</gene>
<feature type="compositionally biased region" description="Basic and acidic residues" evidence="2">
    <location>
        <begin position="779"/>
        <end position="791"/>
    </location>
</feature>
<dbReference type="NCBIfam" id="TIGR02302">
    <property type="entry name" value="aProt_lowcomp"/>
    <property type="match status" value="1"/>
</dbReference>
<feature type="coiled-coil region" evidence="1">
    <location>
        <begin position="488"/>
        <end position="603"/>
    </location>
</feature>
<dbReference type="Proteomes" id="UP000184085">
    <property type="component" value="Unassembled WGS sequence"/>
</dbReference>
<keyword evidence="3" id="KW-1133">Transmembrane helix</keyword>
<dbReference type="InterPro" id="IPR012683">
    <property type="entry name" value="CHP02302_TM"/>
</dbReference>
<feature type="transmembrane region" description="Helical" evidence="3">
    <location>
        <begin position="30"/>
        <end position="49"/>
    </location>
</feature>
<proteinExistence type="predicted"/>
<keyword evidence="3" id="KW-0472">Membrane</keyword>
<feature type="transmembrane region" description="Helical" evidence="3">
    <location>
        <begin position="55"/>
        <end position="74"/>
    </location>
</feature>
<dbReference type="EMBL" id="FMJB01000061">
    <property type="protein sequence ID" value="SCM68876.1"/>
    <property type="molecule type" value="Genomic_DNA"/>
</dbReference>
<dbReference type="GO" id="GO:0031490">
    <property type="term" value="F:chromatin DNA binding"/>
    <property type="evidence" value="ECO:0007669"/>
    <property type="project" value="InterPro"/>
</dbReference>
<feature type="compositionally biased region" description="Low complexity" evidence="2">
    <location>
        <begin position="760"/>
        <end position="769"/>
    </location>
</feature>
<keyword evidence="1" id="KW-0175">Coiled coil</keyword>
<dbReference type="InterPro" id="IPR044661">
    <property type="entry name" value="MED15a/b/c-like"/>
</dbReference>
<evidence type="ECO:0000256" key="1">
    <source>
        <dbReference type="SAM" id="Coils"/>
    </source>
</evidence>
<dbReference type="Pfam" id="PF13779">
    <property type="entry name" value="DUF4175"/>
    <property type="match status" value="1"/>
</dbReference>
<evidence type="ECO:0000256" key="2">
    <source>
        <dbReference type="SAM" id="MobiDB-lite"/>
    </source>
</evidence>
<sequence length="843" mass="93450">MAAQEQLPKSIRKPLALTWAGLWAERVTHAFWPVWSVLFVFAGLMMFGLFGPLPFWGLALTVGLFGLAVAVYLVRGLRSFHMPSREDALRRLDATLPGRPIAALRDRPAVGNGDPASEALWHAHLARMAERVQAAKAVGPALSQTKRDPYALRYVAIVAVAMGLLFGSFGQMGALSDGAGSGAAQAAGPSWEGWVEPPAHTRQPALYLNDLAAGSLDLMQGSRITVRLYGGDGLSVEETISGAPPEQLMTVTDAPVRTREVMVQQSGTLEITGDGGRLWTIALRPDAAPTVSQNGEVEVTPEGEMSLPFYAEDDYGIVAGSAELRLDLASVDRRYGLEVAPEPREAVRLDLPLSYSGSRQAFSEFLREDFSKHPWANLPVHVMLEVEDAVGQTGHSDVLAFSLPGRRFFDPMARAVIEARRDLLWNRENTGRITQLMRAVTYRPQDIFRNMERYETLQGIMVRLETAGPEMDSAARDAFAEELWAYALELEDGDLEDARERMREAQERLTEAMRNGASPEEIERLMQELREATREFMQELAERNGEQMDNDAQSNSENTMELTQNDLQEMMDRIQELMNEGRMAEAQQLLDQLMQMMENMTVQQGQGGQGQQAMDDLGNTLREQQELSDDAFDQLNQGQQGQQGQEGQQQGQGQQGQQGEGQQGDQAQNGQGQGPGLADQLAQRQRSLRNELERQRRNLPGAGTEEGEAARRSLEDAGRSMDQAEDALRDNDLGEAIDRQADAIESMREGLRSLNDALEGEQQGQQQAGGQQGQGRPSGEGREDPLGRREGNGAPMGTEDELLQGEDVYRRAEELTDEIRRRSAETERPEEERDYLNRLLDRF</sequence>
<feature type="region of interest" description="Disordered" evidence="2">
    <location>
        <begin position="636"/>
        <end position="843"/>
    </location>
</feature>
<feature type="compositionally biased region" description="Low complexity" evidence="2">
    <location>
        <begin position="636"/>
        <end position="652"/>
    </location>
</feature>
<name>A0A1M4N6W7_9RHOB</name>
<keyword evidence="5" id="KW-1185">Reference proteome</keyword>
<feature type="compositionally biased region" description="Basic and acidic residues" evidence="2">
    <location>
        <begin position="807"/>
        <end position="843"/>
    </location>
</feature>
<reference evidence="5" key="1">
    <citation type="submission" date="2016-09" db="EMBL/GenBank/DDBJ databases">
        <authorList>
            <person name="Wibberg D."/>
        </authorList>
    </citation>
    <scope>NUCLEOTIDE SEQUENCE [LARGE SCALE GENOMIC DNA]</scope>
</reference>
<evidence type="ECO:0000313" key="5">
    <source>
        <dbReference type="Proteomes" id="UP000184085"/>
    </source>
</evidence>
<dbReference type="PANTHER" id="PTHR33137">
    <property type="entry name" value="MEDIATOR OF RNA POLYMERASE II TRANSCRIPTION SUBUNIT 15A-RELATED"/>
    <property type="match status" value="1"/>
</dbReference>
<dbReference type="PANTHER" id="PTHR33137:SF43">
    <property type="entry name" value="C2H2-TYPE DOMAIN-CONTAINING PROTEIN"/>
    <property type="match status" value="1"/>
</dbReference>
<evidence type="ECO:0000256" key="3">
    <source>
        <dbReference type="SAM" id="Phobius"/>
    </source>
</evidence>
<evidence type="ECO:0008006" key="6">
    <source>
        <dbReference type="Google" id="ProtNLM"/>
    </source>
</evidence>
<accession>A0A1M4N6W7</accession>
<keyword evidence="3" id="KW-0812">Transmembrane</keyword>
<organism evidence="4 5">
    <name type="scientific">Donghicola eburneus</name>
    <dbReference type="NCBI Taxonomy" id="393278"/>
    <lineage>
        <taxon>Bacteria</taxon>
        <taxon>Pseudomonadati</taxon>
        <taxon>Pseudomonadota</taxon>
        <taxon>Alphaproteobacteria</taxon>
        <taxon>Rhodobacterales</taxon>
        <taxon>Roseobacteraceae</taxon>
        <taxon>Donghicola</taxon>
    </lineage>
</organism>
<feature type="compositionally biased region" description="Gly residues" evidence="2">
    <location>
        <begin position="653"/>
        <end position="662"/>
    </location>
</feature>
<feature type="compositionally biased region" description="Basic and acidic residues" evidence="2">
    <location>
        <begin position="708"/>
        <end position="719"/>
    </location>
</feature>
<dbReference type="AlphaFoldDB" id="A0A1M4N6W7"/>
<protein>
    <recommendedName>
        <fullName evidence="6">TIGR02302 family protein</fullName>
    </recommendedName>
</protein>
<evidence type="ECO:0000313" key="4">
    <source>
        <dbReference type="EMBL" id="SCM68876.1"/>
    </source>
</evidence>
<dbReference type="RefSeq" id="WP_072707888.1">
    <property type="nucleotide sequence ID" value="NZ_FMJB01000061.1"/>
</dbReference>
<feature type="compositionally biased region" description="Basic and acidic residues" evidence="2">
    <location>
        <begin position="726"/>
        <end position="751"/>
    </location>
</feature>
<feature type="transmembrane region" description="Helical" evidence="3">
    <location>
        <begin position="151"/>
        <end position="169"/>
    </location>
</feature>